<feature type="compositionally biased region" description="Low complexity" evidence="2">
    <location>
        <begin position="244"/>
        <end position="256"/>
    </location>
</feature>
<organism evidence="4 5">
    <name type="scientific">Lepeophtheirus salmonis</name>
    <name type="common">Salmon louse</name>
    <name type="synonym">Caligus salmonis</name>
    <dbReference type="NCBI Taxonomy" id="72036"/>
    <lineage>
        <taxon>Eukaryota</taxon>
        <taxon>Metazoa</taxon>
        <taxon>Ecdysozoa</taxon>
        <taxon>Arthropoda</taxon>
        <taxon>Crustacea</taxon>
        <taxon>Multicrustacea</taxon>
        <taxon>Hexanauplia</taxon>
        <taxon>Copepoda</taxon>
        <taxon>Siphonostomatoida</taxon>
        <taxon>Caligidae</taxon>
        <taxon>Lepeophtheirus</taxon>
    </lineage>
</organism>
<accession>A0A7R8HBP7</accession>
<feature type="region of interest" description="Disordered" evidence="2">
    <location>
        <begin position="367"/>
        <end position="412"/>
    </location>
</feature>
<dbReference type="PROSITE" id="PS50050">
    <property type="entry name" value="TNFR_NGFR_2"/>
    <property type="match status" value="1"/>
</dbReference>
<feature type="chain" id="PRO_5043736434" evidence="3">
    <location>
        <begin position="26"/>
        <end position="443"/>
    </location>
</feature>
<dbReference type="Gene3D" id="2.10.50.10">
    <property type="entry name" value="Tumor Necrosis Factor Receptor, subunit A, domain 2"/>
    <property type="match status" value="1"/>
</dbReference>
<feature type="repeat" description="TNFR-Cys" evidence="1">
    <location>
        <begin position="50"/>
        <end position="87"/>
    </location>
</feature>
<feature type="region of interest" description="Disordered" evidence="2">
    <location>
        <begin position="192"/>
        <end position="256"/>
    </location>
</feature>
<dbReference type="Proteomes" id="UP000675881">
    <property type="component" value="Chromosome 6"/>
</dbReference>
<dbReference type="InterPro" id="IPR001368">
    <property type="entry name" value="TNFR/NGFR_Cys_rich_reg"/>
</dbReference>
<dbReference type="AlphaFoldDB" id="A0A7R8HBP7"/>
<feature type="region of interest" description="Disordered" evidence="2">
    <location>
        <begin position="328"/>
        <end position="349"/>
    </location>
</feature>
<evidence type="ECO:0000256" key="1">
    <source>
        <dbReference type="PROSITE-ProRule" id="PRU00206"/>
    </source>
</evidence>
<dbReference type="EMBL" id="HG994585">
    <property type="protein sequence ID" value="CAF2985390.1"/>
    <property type="molecule type" value="Genomic_DNA"/>
</dbReference>
<evidence type="ECO:0000256" key="2">
    <source>
        <dbReference type="SAM" id="MobiDB-lite"/>
    </source>
</evidence>
<gene>
    <name evidence="4" type="ORF">LSAA_11816</name>
</gene>
<comment type="caution">
    <text evidence="1">Lacks conserved residue(s) required for the propagation of feature annotation.</text>
</comment>
<dbReference type="OrthoDB" id="10686475at2759"/>
<feature type="compositionally biased region" description="Basic residues" evidence="2">
    <location>
        <begin position="198"/>
        <end position="219"/>
    </location>
</feature>
<dbReference type="SMART" id="SM00208">
    <property type="entry name" value="TNFR"/>
    <property type="match status" value="1"/>
</dbReference>
<evidence type="ECO:0000256" key="3">
    <source>
        <dbReference type="SAM" id="SignalP"/>
    </source>
</evidence>
<keyword evidence="3" id="KW-0732">Signal</keyword>
<feature type="compositionally biased region" description="Low complexity" evidence="2">
    <location>
        <begin position="328"/>
        <end position="346"/>
    </location>
</feature>
<dbReference type="PROSITE" id="PS00652">
    <property type="entry name" value="TNFR_NGFR_1"/>
    <property type="match status" value="1"/>
</dbReference>
<feature type="compositionally biased region" description="Low complexity" evidence="2">
    <location>
        <begin position="374"/>
        <end position="403"/>
    </location>
</feature>
<feature type="compositionally biased region" description="Low complexity" evidence="2">
    <location>
        <begin position="220"/>
        <end position="237"/>
    </location>
</feature>
<evidence type="ECO:0000313" key="5">
    <source>
        <dbReference type="Proteomes" id="UP000675881"/>
    </source>
</evidence>
<proteinExistence type="predicted"/>
<feature type="signal peptide" evidence="3">
    <location>
        <begin position="1"/>
        <end position="25"/>
    </location>
</feature>
<protein>
    <submittedName>
        <fullName evidence="4">(salmon louse) hypothetical protein</fullName>
    </submittedName>
</protein>
<name>A0A7R8HBP7_LEPSM</name>
<sequence>MLDIWVLLQCLLLLCLSYCSEYSRASLLSLSAHGERAVDHSHQGNALTFPCPHRHYRKSGTCIPCTNCHSQGLDILSPCSQSQDEICRIPPVYGLTQIYKSSKRATPGPTHRVRQKVLSSGYVRDGSIEKLRNAFFFRGTEEESSDLENGRIKYEEDDSAKKDSLHSDLEVIEKELLREKAVENEFKLMMESTTTTKVPRRKYSKELRRRRKKKNKSSTRKGSTTTSTTTTMTTTPTTTPPPTTTTTASTTTTSKTTTTTNYHQVFREQVFGQIVEESHSDSQIRNIHPLEDLVTQEEVQKHSSLGRKHSSEGLRKAYSVQTFKILDNRGSSVNNNNSGANANSHSIYGPPSMDTYVQSLVSSRTSSFHRSTESRLTSTSTIPISPNNSSPSSPNNRPSGTPPVGSSPRASLTYVDSNGRTNIRKGVMSLSHQGSTLARELPV</sequence>
<reference evidence="4" key="1">
    <citation type="submission" date="2021-02" db="EMBL/GenBank/DDBJ databases">
        <authorList>
            <person name="Bekaert M."/>
        </authorList>
    </citation>
    <scope>NUCLEOTIDE SEQUENCE</scope>
    <source>
        <strain evidence="4">IoA-00</strain>
    </source>
</reference>
<keyword evidence="5" id="KW-1185">Reference proteome</keyword>
<evidence type="ECO:0000313" key="4">
    <source>
        <dbReference type="EMBL" id="CAF2985390.1"/>
    </source>
</evidence>